<accession>A0ABY4E2K6</accession>
<organism evidence="1 2">
    <name type="scientific">Vitreoscilla massiliensis</name>
    <dbReference type="NCBI Taxonomy" id="1689272"/>
    <lineage>
        <taxon>Bacteria</taxon>
        <taxon>Pseudomonadati</taxon>
        <taxon>Pseudomonadota</taxon>
        <taxon>Betaproteobacteria</taxon>
        <taxon>Neisseriales</taxon>
        <taxon>Neisseriaceae</taxon>
        <taxon>Vitreoscilla</taxon>
    </lineage>
</organism>
<dbReference type="PANTHER" id="PTHR21192:SF2">
    <property type="entry name" value="NADH DEHYDROGENASE [UBIQUINONE] 1 ALPHA SUBCOMPLEX ASSEMBLY FACTOR 3"/>
    <property type="match status" value="1"/>
</dbReference>
<dbReference type="CDD" id="cd00248">
    <property type="entry name" value="Mth938-like"/>
    <property type="match status" value="1"/>
</dbReference>
<sequence>MDFTEHNKAGDFSISGYEAGEIEVAGQRYQQAILVKTGEVVPLQAENCQSLTEEVLNQILQQRPQPELIVVGTGSKQQFLPPKLQVMVAKERIGLEMMATPAACRTFNILLSEDRKAWAILWPTAAEN</sequence>
<dbReference type="InterPro" id="IPR036748">
    <property type="entry name" value="MTH938-like_sf"/>
</dbReference>
<dbReference type="Gene3D" id="3.40.1230.10">
    <property type="entry name" value="MTH938-like"/>
    <property type="match status" value="1"/>
</dbReference>
<dbReference type="RefSeq" id="WP_058356088.1">
    <property type="nucleotide sequence ID" value="NZ_CABKVG010000008.1"/>
</dbReference>
<evidence type="ECO:0000313" key="1">
    <source>
        <dbReference type="EMBL" id="UOO90010.1"/>
    </source>
</evidence>
<dbReference type="Pfam" id="PF04430">
    <property type="entry name" value="DUF498"/>
    <property type="match status" value="1"/>
</dbReference>
<dbReference type="SUPFAM" id="SSF64076">
    <property type="entry name" value="MTH938-like"/>
    <property type="match status" value="1"/>
</dbReference>
<dbReference type="Proteomes" id="UP000832011">
    <property type="component" value="Chromosome"/>
</dbReference>
<keyword evidence="2" id="KW-1185">Reference proteome</keyword>
<dbReference type="EMBL" id="CP091511">
    <property type="protein sequence ID" value="UOO90010.1"/>
    <property type="molecule type" value="Genomic_DNA"/>
</dbReference>
<gene>
    <name evidence="1" type="ORF">LVJ82_03200</name>
</gene>
<reference evidence="1 2" key="1">
    <citation type="journal article" date="2022" name="Res Sq">
        <title>Evolution of multicellular longitudinally dividing oral cavity symbionts (Neisseriaceae).</title>
        <authorList>
            <person name="Nyongesa S."/>
            <person name="Weber P."/>
            <person name="Bernet E."/>
            <person name="Pullido F."/>
            <person name="Nieckarz M."/>
            <person name="Delaby M."/>
            <person name="Nieves C."/>
            <person name="Viehboeck T."/>
            <person name="Krause N."/>
            <person name="Rivera-Millot A."/>
            <person name="Nakamura A."/>
            <person name="Vischer N."/>
            <person name="VanNieuwenhze M."/>
            <person name="Brun Y."/>
            <person name="Cava F."/>
            <person name="Bulgheresi S."/>
            <person name="Veyrier F."/>
        </authorList>
    </citation>
    <scope>NUCLEOTIDE SEQUENCE [LARGE SCALE GENOMIC DNA]</scope>
    <source>
        <strain evidence="1 2">SN4</strain>
    </source>
</reference>
<dbReference type="PANTHER" id="PTHR21192">
    <property type="entry name" value="NUCLEAR PROTEIN E3-3"/>
    <property type="match status" value="1"/>
</dbReference>
<proteinExistence type="predicted"/>
<dbReference type="InterPro" id="IPR007523">
    <property type="entry name" value="NDUFAF3/AAMDC"/>
</dbReference>
<evidence type="ECO:0000313" key="2">
    <source>
        <dbReference type="Proteomes" id="UP000832011"/>
    </source>
</evidence>
<protein>
    <submittedName>
        <fullName evidence="1">Mth938-like domain-containing protein</fullName>
    </submittedName>
</protein>
<name>A0ABY4E2K6_9NEIS</name>